<reference evidence="1 2" key="1">
    <citation type="submission" date="2017-06" db="EMBL/GenBank/DDBJ databases">
        <title>Draft genome of Pseudomonas nitroreducens DF05.</title>
        <authorList>
            <person name="Iyer R."/>
        </authorList>
    </citation>
    <scope>NUCLEOTIDE SEQUENCE [LARGE SCALE GENOMIC DNA]</scope>
    <source>
        <strain evidence="1 2">DF05</strain>
    </source>
</reference>
<sequence>MTYGNDERIEVAIIRALCATSCVFPRCRFAMNEFLVHFQDGHCLGKTVLRSFSRQMTLSEARVRLQACYPLRVPHLLNILHLTPMLPGR</sequence>
<dbReference type="EMBL" id="NJBA01000005">
    <property type="protein sequence ID" value="OWP49734.1"/>
    <property type="molecule type" value="Genomic_DNA"/>
</dbReference>
<dbReference type="AlphaFoldDB" id="A0A246F7X7"/>
<organism evidence="1 2">
    <name type="scientific">Pseudomonas nitroreducens</name>
    <dbReference type="NCBI Taxonomy" id="46680"/>
    <lineage>
        <taxon>Bacteria</taxon>
        <taxon>Pseudomonadati</taxon>
        <taxon>Pseudomonadota</taxon>
        <taxon>Gammaproteobacteria</taxon>
        <taxon>Pseudomonadales</taxon>
        <taxon>Pseudomonadaceae</taxon>
        <taxon>Pseudomonas</taxon>
    </lineage>
</organism>
<dbReference type="Proteomes" id="UP000198145">
    <property type="component" value="Unassembled WGS sequence"/>
</dbReference>
<protein>
    <submittedName>
        <fullName evidence="1">Uncharacterized protein</fullName>
    </submittedName>
</protein>
<gene>
    <name evidence="1" type="ORF">CEG18_14935</name>
</gene>
<proteinExistence type="predicted"/>
<accession>A0A246F7X7</accession>
<evidence type="ECO:0000313" key="2">
    <source>
        <dbReference type="Proteomes" id="UP000198145"/>
    </source>
</evidence>
<evidence type="ECO:0000313" key="1">
    <source>
        <dbReference type="EMBL" id="OWP49734.1"/>
    </source>
</evidence>
<name>A0A246F7X7_PSENT</name>
<comment type="caution">
    <text evidence="1">The sequence shown here is derived from an EMBL/GenBank/DDBJ whole genome shotgun (WGS) entry which is preliminary data.</text>
</comment>